<feature type="compositionally biased region" description="Basic and acidic residues" evidence="15">
    <location>
        <begin position="935"/>
        <end position="954"/>
    </location>
</feature>
<dbReference type="GO" id="GO:0005694">
    <property type="term" value="C:chromosome"/>
    <property type="evidence" value="ECO:0007669"/>
    <property type="project" value="UniProtKB-SubCell"/>
</dbReference>
<feature type="compositionally biased region" description="Polar residues" evidence="15">
    <location>
        <begin position="297"/>
        <end position="306"/>
    </location>
</feature>
<dbReference type="SUPFAM" id="SSF54171">
    <property type="entry name" value="DNA-binding domain"/>
    <property type="match status" value="1"/>
</dbReference>
<proteinExistence type="predicted"/>
<evidence type="ECO:0000256" key="11">
    <source>
        <dbReference type="ARBA" id="ARBA00022853"/>
    </source>
</evidence>
<keyword evidence="6" id="KW-0808">Transferase</keyword>
<dbReference type="SMART" id="SM00317">
    <property type="entry name" value="SET"/>
    <property type="match status" value="1"/>
</dbReference>
<feature type="compositionally biased region" description="Polar residues" evidence="15">
    <location>
        <begin position="275"/>
        <end position="285"/>
    </location>
</feature>
<feature type="domain" description="Pre-SET" evidence="17">
    <location>
        <begin position="715"/>
        <end position="788"/>
    </location>
</feature>
<feature type="compositionally biased region" description="Basic and acidic residues" evidence="15">
    <location>
        <begin position="851"/>
        <end position="861"/>
    </location>
</feature>
<dbReference type="InterPro" id="IPR047232">
    <property type="entry name" value="SETDB1/2-like_MBD"/>
</dbReference>
<dbReference type="Pfam" id="PF01429">
    <property type="entry name" value="MBD"/>
    <property type="match status" value="1"/>
</dbReference>
<evidence type="ECO:0000256" key="9">
    <source>
        <dbReference type="ARBA" id="ARBA00022737"/>
    </source>
</evidence>
<dbReference type="GO" id="GO:0010629">
    <property type="term" value="P:negative regulation of gene expression"/>
    <property type="evidence" value="ECO:0007669"/>
    <property type="project" value="TreeGrafter"/>
</dbReference>
<dbReference type="InterPro" id="IPR046341">
    <property type="entry name" value="SET_dom_sf"/>
</dbReference>
<dbReference type="InParanoid" id="A0A674CRK0"/>
<evidence type="ECO:0000313" key="19">
    <source>
        <dbReference type="Proteomes" id="UP000472277"/>
    </source>
</evidence>
<feature type="region of interest" description="Disordered" evidence="15">
    <location>
        <begin position="176"/>
        <end position="314"/>
    </location>
</feature>
<dbReference type="CDD" id="cd10517">
    <property type="entry name" value="SET_SETDB1"/>
    <property type="match status" value="1"/>
</dbReference>
<dbReference type="InterPro" id="IPR051516">
    <property type="entry name" value="SETDB_methyltransferase"/>
</dbReference>
<keyword evidence="8" id="KW-0479">Metal-binding</keyword>
<keyword evidence="19" id="KW-1185">Reference proteome</keyword>
<dbReference type="InterPro" id="IPR007728">
    <property type="entry name" value="Pre-SET_dom"/>
</dbReference>
<dbReference type="GO" id="GO:0046974">
    <property type="term" value="F:histone H3K9 methyltransferase activity"/>
    <property type="evidence" value="ECO:0007669"/>
    <property type="project" value="TreeGrafter"/>
</dbReference>
<dbReference type="Ensembl" id="ENSSTUT00000091271.1">
    <property type="protein sequence ID" value="ENSSTUP00000085796.1"/>
    <property type="gene ID" value="ENSSTUG00000037595.1"/>
</dbReference>
<dbReference type="Proteomes" id="UP000472277">
    <property type="component" value="Chromosome 34"/>
</dbReference>
<feature type="compositionally biased region" description="Basic and acidic residues" evidence="15">
    <location>
        <begin position="895"/>
        <end position="907"/>
    </location>
</feature>
<feature type="compositionally biased region" description="Acidic residues" evidence="15">
    <location>
        <begin position="874"/>
        <end position="894"/>
    </location>
</feature>
<dbReference type="Gene3D" id="2.30.30.140">
    <property type="match status" value="3"/>
</dbReference>
<dbReference type="Pfam" id="PF18359">
    <property type="entry name" value="Tudor_5"/>
    <property type="match status" value="1"/>
</dbReference>
<dbReference type="GO" id="GO:0005634">
    <property type="term" value="C:nucleus"/>
    <property type="evidence" value="ECO:0007669"/>
    <property type="project" value="UniProtKB-SubCell"/>
</dbReference>
<evidence type="ECO:0000256" key="5">
    <source>
        <dbReference type="ARBA" id="ARBA00022603"/>
    </source>
</evidence>
<dbReference type="PANTHER" id="PTHR46024">
    <property type="entry name" value="HISTONE-LYSINE N-METHYLTRANSFERASE EGGLESS"/>
    <property type="match status" value="1"/>
</dbReference>
<dbReference type="Gene3D" id="2.170.270.10">
    <property type="entry name" value="SET domain"/>
    <property type="match status" value="2"/>
</dbReference>
<dbReference type="SUPFAM" id="SSF82199">
    <property type="entry name" value="SET domain"/>
    <property type="match status" value="1"/>
</dbReference>
<evidence type="ECO:0000256" key="2">
    <source>
        <dbReference type="ARBA" id="ARBA00004286"/>
    </source>
</evidence>
<protein>
    <submittedName>
        <fullName evidence="18">SET domain bifurcated histone lysine methyltransferase 1a</fullName>
    </submittedName>
</protein>
<dbReference type="AlphaFoldDB" id="A0A674CRK0"/>
<evidence type="ECO:0000256" key="14">
    <source>
        <dbReference type="ARBA" id="ARBA00023242"/>
    </source>
</evidence>
<evidence type="ECO:0000256" key="4">
    <source>
        <dbReference type="ARBA" id="ARBA00022491"/>
    </source>
</evidence>
<keyword evidence="7" id="KW-0949">S-adenosyl-L-methionine</keyword>
<name>A0A674CRK0_SALTR</name>
<accession>A0A674CRK0</accession>
<dbReference type="PROSITE" id="PS50867">
    <property type="entry name" value="PRE_SET"/>
    <property type="match status" value="1"/>
</dbReference>
<feature type="domain" description="SET" evidence="16">
    <location>
        <begin position="791"/>
        <end position="1027"/>
    </location>
</feature>
<dbReference type="InterPro" id="IPR016177">
    <property type="entry name" value="DNA-bd_dom_sf"/>
</dbReference>
<sequence length="1051" mass="118915">MESGDDEMEMTVGELQGWIQEEVENQDLVKIRRTQLAQMQNLVQRKEKQALCTRTLFNTACESVVECETVMKALYSKLGMEYRDTDSEDEGVGQQSVIEIDDGDADRNDNTMATDGGKGLREMLFQWEQRGDGMSFDVILNPNTLCFIYNDMADDMESMPSSPAVTTPFVTVTVAPNEASNSNDTPATPLAESESEPPSPQEDSGDDYTPSKSKKISTKRPESSKRGRPRKGERKRRESVRTKHQLVSYRENSPPVPTNPSVPTKLQKPKAGDCSASTKQQNSSKGGAASPPKLQEASKSVSTAPLKQQEARKENGCRYKVDFSEKGRSMLSGHHIAFDHTASLERLYVGVRVVAKFKDAEQSWFYSGILAELPNRKNRMRFLVFFDDGTPSYVGLPDLHIVCRPLPEVWEDIEDEANREFIKDYIKVYPNPPMAQYRPGQPINVEFEGIQRRTEVEQIDCSLLCVVFKDDEHKEWVYRGSLRLEHMANMKKRVEEAKDKPTVTRPNSGKRLSYLLFTLLSTYSPSNPCHLLPGHVRRPFVQNRTTDKESSVITATGSVTFTPHRCCPACLNCIRSKVEAKHRGRNPLLIPLLCEFRRMKGRHRVNNKTYFHIFYRSPCGLSLSNMTAVQDYLQQTRCDFLFLDMFCLDPFVSVTTTHQPRPYKINIPDLTLGRENQPLSCINELNNIRPLSVIYNKQRVAASGVSINTSSDFLMGCDCTDGCRDRSACSCHQLTIQATALLPAGPEDVNAGYTHKRLEKRLSTGIYECNALCRCDPRVCSNRVVQHGLQLRLQLFMTVGKSWGIRCLDDIAKGTFICTYTGIIMNKKSLSTEGNMYMVNLNHIEGAESKEGYESEAHCSDNESGTDMQKGEPIEEDNSEHDDDCDGGGEEEEGNHDKEPLRMKNSYDEEEPSDYEDSYEDKDYDVSEDDGGSDDDFRHNVSSMERTEGNDKEASNATRHFFDGEESCYVIDAKLEGNVGRYLNHSCQPNLFAQNVFVDTHDLRFPWVAFFASKRIRAGTELAWDYKCELGVKRSSRVLNCRCDPECREKL</sequence>
<gene>
    <name evidence="18" type="primary">LOC115173296</name>
</gene>
<feature type="compositionally biased region" description="Acidic residues" evidence="15">
    <location>
        <begin position="908"/>
        <end position="934"/>
    </location>
</feature>
<organism evidence="18 19">
    <name type="scientific">Salmo trutta</name>
    <name type="common">Brown trout</name>
    <dbReference type="NCBI Taxonomy" id="8032"/>
    <lineage>
        <taxon>Eukaryota</taxon>
        <taxon>Metazoa</taxon>
        <taxon>Chordata</taxon>
        <taxon>Craniata</taxon>
        <taxon>Vertebrata</taxon>
        <taxon>Euteleostomi</taxon>
        <taxon>Actinopterygii</taxon>
        <taxon>Neopterygii</taxon>
        <taxon>Teleostei</taxon>
        <taxon>Protacanthopterygii</taxon>
        <taxon>Salmoniformes</taxon>
        <taxon>Salmonidae</taxon>
        <taxon>Salmoninae</taxon>
        <taxon>Salmo</taxon>
    </lineage>
</organism>
<dbReference type="InterPro" id="IPR001214">
    <property type="entry name" value="SET_dom"/>
</dbReference>
<evidence type="ECO:0000259" key="16">
    <source>
        <dbReference type="PROSITE" id="PS50280"/>
    </source>
</evidence>
<comment type="subcellular location">
    <subcellularLocation>
        <location evidence="2">Chromosome</location>
    </subcellularLocation>
    <subcellularLocation>
        <location evidence="1">Nucleus</location>
    </subcellularLocation>
</comment>
<dbReference type="GO" id="GO:0008270">
    <property type="term" value="F:zinc ion binding"/>
    <property type="evidence" value="ECO:0007669"/>
    <property type="project" value="InterPro"/>
</dbReference>
<dbReference type="InterPro" id="IPR041292">
    <property type="entry name" value="Tudor_4"/>
</dbReference>
<evidence type="ECO:0000256" key="3">
    <source>
        <dbReference type="ARBA" id="ARBA00022454"/>
    </source>
</evidence>
<keyword evidence="5" id="KW-0489">Methyltransferase</keyword>
<dbReference type="PROSITE" id="PS50280">
    <property type="entry name" value="SET"/>
    <property type="match status" value="1"/>
</dbReference>
<dbReference type="SMART" id="SM00468">
    <property type="entry name" value="PreSET"/>
    <property type="match status" value="1"/>
</dbReference>
<keyword evidence="13" id="KW-0804">Transcription</keyword>
<evidence type="ECO:0000256" key="15">
    <source>
        <dbReference type="SAM" id="MobiDB-lite"/>
    </source>
</evidence>
<dbReference type="GeneTree" id="ENSGT00940000157471"/>
<dbReference type="PANTHER" id="PTHR46024:SF2">
    <property type="entry name" value="HISTONE-LYSINE N-METHYLTRANSFERASE SETDB1"/>
    <property type="match status" value="1"/>
</dbReference>
<dbReference type="SMART" id="SM00391">
    <property type="entry name" value="MBD"/>
    <property type="match status" value="1"/>
</dbReference>
<dbReference type="GO" id="GO:0003677">
    <property type="term" value="F:DNA binding"/>
    <property type="evidence" value="ECO:0007669"/>
    <property type="project" value="InterPro"/>
</dbReference>
<dbReference type="InterPro" id="IPR001739">
    <property type="entry name" value="Methyl_CpG_DNA-bd"/>
</dbReference>
<reference evidence="18" key="2">
    <citation type="submission" date="2025-09" db="UniProtKB">
        <authorList>
            <consortium name="Ensembl"/>
        </authorList>
    </citation>
    <scope>IDENTIFICATION</scope>
</reference>
<dbReference type="CDD" id="cd01395">
    <property type="entry name" value="HMT_MBD"/>
    <property type="match status" value="1"/>
</dbReference>
<keyword evidence="4" id="KW-0678">Repressor</keyword>
<evidence type="ECO:0000256" key="12">
    <source>
        <dbReference type="ARBA" id="ARBA00023015"/>
    </source>
</evidence>
<keyword evidence="11" id="KW-0156">Chromatin regulator</keyword>
<keyword evidence="3" id="KW-0158">Chromosome</keyword>
<evidence type="ECO:0000256" key="13">
    <source>
        <dbReference type="ARBA" id="ARBA00023163"/>
    </source>
</evidence>
<evidence type="ECO:0000256" key="8">
    <source>
        <dbReference type="ARBA" id="ARBA00022723"/>
    </source>
</evidence>
<keyword evidence="12" id="KW-0805">Transcription regulation</keyword>
<keyword evidence="10" id="KW-0862">Zinc</keyword>
<dbReference type="Pfam" id="PF05033">
    <property type="entry name" value="Pre-SET"/>
    <property type="match status" value="1"/>
</dbReference>
<reference evidence="18" key="1">
    <citation type="submission" date="2025-08" db="UniProtKB">
        <authorList>
            <consortium name="Ensembl"/>
        </authorList>
    </citation>
    <scope>IDENTIFICATION</scope>
</reference>
<evidence type="ECO:0000259" key="17">
    <source>
        <dbReference type="PROSITE" id="PS50867"/>
    </source>
</evidence>
<evidence type="ECO:0000256" key="1">
    <source>
        <dbReference type="ARBA" id="ARBA00004123"/>
    </source>
</evidence>
<dbReference type="GO" id="GO:0070828">
    <property type="term" value="P:heterochromatin organization"/>
    <property type="evidence" value="ECO:0007669"/>
    <property type="project" value="TreeGrafter"/>
</dbReference>
<dbReference type="GO" id="GO:0032259">
    <property type="term" value="P:methylation"/>
    <property type="evidence" value="ECO:0007669"/>
    <property type="project" value="UniProtKB-KW"/>
</dbReference>
<evidence type="ECO:0000256" key="6">
    <source>
        <dbReference type="ARBA" id="ARBA00022679"/>
    </source>
</evidence>
<dbReference type="InterPro" id="IPR041291">
    <property type="entry name" value="TUDOR_5"/>
</dbReference>
<evidence type="ECO:0000256" key="7">
    <source>
        <dbReference type="ARBA" id="ARBA00022691"/>
    </source>
</evidence>
<dbReference type="Pfam" id="PF00856">
    <property type="entry name" value="SET"/>
    <property type="match status" value="1"/>
</dbReference>
<feature type="region of interest" description="Disordered" evidence="15">
    <location>
        <begin position="851"/>
        <end position="955"/>
    </location>
</feature>
<keyword evidence="9" id="KW-0677">Repeat</keyword>
<evidence type="ECO:0000313" key="18">
    <source>
        <dbReference type="Ensembl" id="ENSSTUP00000085796.1"/>
    </source>
</evidence>
<evidence type="ECO:0000256" key="10">
    <source>
        <dbReference type="ARBA" id="ARBA00022833"/>
    </source>
</evidence>
<keyword evidence="14" id="KW-0539">Nucleus</keyword>
<dbReference type="Pfam" id="PF18358">
    <property type="entry name" value="Tudor_4"/>
    <property type="match status" value="1"/>
</dbReference>